<dbReference type="InterPro" id="IPR009056">
    <property type="entry name" value="Cyt_c-like_dom"/>
</dbReference>
<evidence type="ECO:0000313" key="10">
    <source>
        <dbReference type="EMBL" id="QNT68524.1"/>
    </source>
</evidence>
<dbReference type="InterPro" id="IPR002327">
    <property type="entry name" value="Cyt_c_1A/1B"/>
</dbReference>
<protein>
    <submittedName>
        <fullName evidence="10">Cytochrome c family protein</fullName>
    </submittedName>
</protein>
<reference evidence="10 11" key="1">
    <citation type="submission" date="2020-05" db="EMBL/GenBank/DDBJ databases">
        <title>Complete closed genome sequence of Defluviicoccus vanus.</title>
        <authorList>
            <person name="Bessarab I."/>
            <person name="Arumugam K."/>
            <person name="Maszenan A.M."/>
            <person name="Seviour R.J."/>
            <person name="Williams R.B."/>
        </authorList>
    </citation>
    <scope>NUCLEOTIDE SEQUENCE [LARGE SCALE GENOMIC DNA]</scope>
    <source>
        <strain evidence="10 11">Ben 114</strain>
    </source>
</reference>
<dbReference type="Pfam" id="PF00034">
    <property type="entry name" value="Cytochrom_C"/>
    <property type="match status" value="1"/>
</dbReference>
<organism evidence="10 11">
    <name type="scientific">Defluviicoccus vanus</name>
    <dbReference type="NCBI Taxonomy" id="111831"/>
    <lineage>
        <taxon>Bacteria</taxon>
        <taxon>Pseudomonadati</taxon>
        <taxon>Pseudomonadota</taxon>
        <taxon>Alphaproteobacteria</taxon>
        <taxon>Rhodospirillales</taxon>
        <taxon>Rhodospirillaceae</taxon>
        <taxon>Defluviicoccus</taxon>
    </lineage>
</organism>
<dbReference type="RefSeq" id="WP_190261963.1">
    <property type="nucleotide sequence ID" value="NZ_CP053923.1"/>
</dbReference>
<dbReference type="GO" id="GO:0015979">
    <property type="term" value="P:photosynthesis"/>
    <property type="evidence" value="ECO:0007669"/>
    <property type="project" value="UniProtKB-KW"/>
</dbReference>
<keyword evidence="11" id="KW-1185">Reference proteome</keyword>
<dbReference type="GO" id="GO:0009055">
    <property type="term" value="F:electron transfer activity"/>
    <property type="evidence" value="ECO:0007669"/>
    <property type="project" value="InterPro"/>
</dbReference>
<name>A0A7H1MYI8_9PROT</name>
<dbReference type="GO" id="GO:0046872">
    <property type="term" value="F:metal ion binding"/>
    <property type="evidence" value="ECO:0007669"/>
    <property type="project" value="UniProtKB-KW"/>
</dbReference>
<gene>
    <name evidence="10" type="ORF">HQ394_03030</name>
</gene>
<evidence type="ECO:0000259" key="9">
    <source>
        <dbReference type="PROSITE" id="PS51007"/>
    </source>
</evidence>
<feature type="domain" description="Cytochrome c" evidence="9">
    <location>
        <begin position="69"/>
        <end position="170"/>
    </location>
</feature>
<keyword evidence="2" id="KW-0813">Transport</keyword>
<evidence type="ECO:0000256" key="3">
    <source>
        <dbReference type="ARBA" id="ARBA00022531"/>
    </source>
</evidence>
<evidence type="ECO:0000313" key="11">
    <source>
        <dbReference type="Proteomes" id="UP000516369"/>
    </source>
</evidence>
<evidence type="ECO:0000256" key="5">
    <source>
        <dbReference type="ARBA" id="ARBA00022723"/>
    </source>
</evidence>
<dbReference type="GO" id="GO:0020037">
    <property type="term" value="F:heme binding"/>
    <property type="evidence" value="ECO:0007669"/>
    <property type="project" value="InterPro"/>
</dbReference>
<dbReference type="Proteomes" id="UP000516369">
    <property type="component" value="Chromosome"/>
</dbReference>
<proteinExistence type="predicted"/>
<evidence type="ECO:0000256" key="1">
    <source>
        <dbReference type="ARBA" id="ARBA00003590"/>
    </source>
</evidence>
<dbReference type="PROSITE" id="PS51007">
    <property type="entry name" value="CYTC"/>
    <property type="match status" value="1"/>
</dbReference>
<dbReference type="PRINTS" id="PR00604">
    <property type="entry name" value="CYTCHRMECIAB"/>
</dbReference>
<dbReference type="InterPro" id="IPR036909">
    <property type="entry name" value="Cyt_c-like_dom_sf"/>
</dbReference>
<dbReference type="KEGG" id="dvn:HQ394_03030"/>
<dbReference type="AlphaFoldDB" id="A0A7H1MYI8"/>
<sequence>MHFSFVEKLGLSVLIGAWLVYGTNFLGSTLVSVTPHAPAMQVAAKEAAGDAGSAAAAAPVDIMPLIAAADPAEGQKVFGKCKACHNADKGGANQVGPNLWNVVGGPHAHSATFTYSSVIAGMHDKTWSYEELNAFLTSPKTYAPGTKMTFAGLSKPQDRAAVIAFLRGQSDSPLPLP</sequence>
<keyword evidence="6" id="KW-0249">Electron transport</keyword>
<dbReference type="Gene3D" id="1.10.760.10">
    <property type="entry name" value="Cytochrome c-like domain"/>
    <property type="match status" value="1"/>
</dbReference>
<keyword evidence="3" id="KW-0602">Photosynthesis</keyword>
<evidence type="ECO:0000256" key="2">
    <source>
        <dbReference type="ARBA" id="ARBA00022448"/>
    </source>
</evidence>
<dbReference type="SUPFAM" id="SSF46626">
    <property type="entry name" value="Cytochrome c"/>
    <property type="match status" value="1"/>
</dbReference>
<evidence type="ECO:0000256" key="4">
    <source>
        <dbReference type="ARBA" id="ARBA00022617"/>
    </source>
</evidence>
<evidence type="ECO:0000256" key="8">
    <source>
        <dbReference type="PROSITE-ProRule" id="PRU00433"/>
    </source>
</evidence>
<comment type="function">
    <text evidence="1">Cytochrome c2 is found mainly in purple, non-sulfur, photosynthetic bacteria where it functions as the electron donor to the oxidized bacteriochlorophyll in the photophosphorylation pathway. However, it may also have a role in the respiratory chain and is found in some non-photosynthetic bacteria.</text>
</comment>
<keyword evidence="5 8" id="KW-0479">Metal-binding</keyword>
<keyword evidence="7 8" id="KW-0408">Iron</keyword>
<evidence type="ECO:0000256" key="7">
    <source>
        <dbReference type="ARBA" id="ARBA00023004"/>
    </source>
</evidence>
<evidence type="ECO:0000256" key="6">
    <source>
        <dbReference type="ARBA" id="ARBA00022982"/>
    </source>
</evidence>
<keyword evidence="4 8" id="KW-0349">Heme</keyword>
<accession>A0A7H1MYI8</accession>
<dbReference type="PANTHER" id="PTHR11961">
    <property type="entry name" value="CYTOCHROME C"/>
    <property type="match status" value="1"/>
</dbReference>
<dbReference type="EMBL" id="CP053923">
    <property type="protein sequence ID" value="QNT68524.1"/>
    <property type="molecule type" value="Genomic_DNA"/>
</dbReference>